<organism evidence="1 2">
    <name type="scientific">Asticcacaulis benevestitus DSM 16100 = ATCC BAA-896</name>
    <dbReference type="NCBI Taxonomy" id="1121022"/>
    <lineage>
        <taxon>Bacteria</taxon>
        <taxon>Pseudomonadati</taxon>
        <taxon>Pseudomonadota</taxon>
        <taxon>Alphaproteobacteria</taxon>
        <taxon>Caulobacterales</taxon>
        <taxon>Caulobacteraceae</taxon>
        <taxon>Asticcacaulis</taxon>
    </lineage>
</organism>
<protein>
    <submittedName>
        <fullName evidence="1">Uncharacterized protein</fullName>
    </submittedName>
</protein>
<dbReference type="AlphaFoldDB" id="V4PHZ5"/>
<name>V4PHZ5_9CAUL</name>
<evidence type="ECO:0000313" key="1">
    <source>
        <dbReference type="EMBL" id="ESQ87811.1"/>
    </source>
</evidence>
<accession>V4PHZ5</accession>
<dbReference type="Proteomes" id="UP000017837">
    <property type="component" value="Unassembled WGS sequence"/>
</dbReference>
<dbReference type="STRING" id="1121022.GCA_000376105_03650"/>
<comment type="caution">
    <text evidence="1">The sequence shown here is derived from an EMBL/GenBank/DDBJ whole genome shotgun (WGS) entry which is preliminary data.</text>
</comment>
<keyword evidence="2" id="KW-1185">Reference proteome</keyword>
<dbReference type="PATRIC" id="fig|1121022.4.peg.3416"/>
<reference evidence="1 2" key="1">
    <citation type="journal article" date="2014" name="Nature">
        <title>Sequential evolution of bacterial morphology by co-option of a developmental regulator.</title>
        <authorList>
            <person name="Jiang C."/>
            <person name="Brown P.J."/>
            <person name="Ducret A."/>
            <person name="Brun Y.V."/>
        </authorList>
    </citation>
    <scope>NUCLEOTIDE SEQUENCE [LARGE SCALE GENOMIC DNA]</scope>
    <source>
        <strain evidence="1 2">DSM 16100</strain>
    </source>
</reference>
<sequence length="92" mass="9737">MDMLGDLSAMSSIASLLVSMIGTVMTYIQLKQPNGAPPTAAAAAPQVIINADIITINVVLEDAIGDLGQEDRLIAKQLQAEVNKWLISRSTT</sequence>
<evidence type="ECO:0000313" key="2">
    <source>
        <dbReference type="Proteomes" id="UP000017837"/>
    </source>
</evidence>
<proteinExistence type="predicted"/>
<gene>
    <name evidence="1" type="ORF">ABENE_16800</name>
</gene>
<dbReference type="EMBL" id="AWGB01000041">
    <property type="protein sequence ID" value="ESQ87811.1"/>
    <property type="molecule type" value="Genomic_DNA"/>
</dbReference>